<dbReference type="Proteomes" id="UP000886058">
    <property type="component" value="Unassembled WGS sequence"/>
</dbReference>
<evidence type="ECO:0000313" key="2">
    <source>
        <dbReference type="EMBL" id="HHE31793.1"/>
    </source>
</evidence>
<keyword evidence="1" id="KW-1133">Transmembrane helix</keyword>
<reference evidence="2" key="1">
    <citation type="journal article" date="2020" name="mSystems">
        <title>Genome- and Community-Level Interaction Insights into Carbon Utilization and Element Cycling Functions of Hydrothermarchaeota in Hydrothermal Sediment.</title>
        <authorList>
            <person name="Zhou Z."/>
            <person name="Liu Y."/>
            <person name="Xu W."/>
            <person name="Pan J."/>
            <person name="Luo Z.H."/>
            <person name="Li M."/>
        </authorList>
    </citation>
    <scope>NUCLEOTIDE SEQUENCE [LARGE SCALE GENOMIC DNA]</scope>
    <source>
        <strain evidence="2">HyVt-633</strain>
    </source>
</reference>
<name>A0A7C5DDM6_9CHLB</name>
<gene>
    <name evidence="2" type="ORF">ENL07_03980</name>
</gene>
<dbReference type="AlphaFoldDB" id="A0A7C5DDM6"/>
<sequence>MTIKTISELVPVLQTAIGPVILISGLGLLLLTMSNRLARIIDRSRELLEQGDRLFGVDRSRIDREIDVLWRRALYVRSAIMLAAASCLGAATLIILLFLTSLLHFDVPLLVSIVFIISMICLIASLILFIFDVNLTLSALRIEFEGHRKKS</sequence>
<dbReference type="Pfam" id="PF11026">
    <property type="entry name" value="DUF2721"/>
    <property type="match status" value="1"/>
</dbReference>
<feature type="transmembrane region" description="Helical" evidence="1">
    <location>
        <begin position="12"/>
        <end position="33"/>
    </location>
</feature>
<feature type="transmembrane region" description="Helical" evidence="1">
    <location>
        <begin position="109"/>
        <end position="131"/>
    </location>
</feature>
<comment type="caution">
    <text evidence="2">The sequence shown here is derived from an EMBL/GenBank/DDBJ whole genome shotgun (WGS) entry which is preliminary data.</text>
</comment>
<proteinExistence type="predicted"/>
<protein>
    <submittedName>
        <fullName evidence="2">DUF2721 domain-containing protein</fullName>
    </submittedName>
</protein>
<keyword evidence="1" id="KW-0472">Membrane</keyword>
<accession>A0A7C5DDM6</accession>
<evidence type="ECO:0000256" key="1">
    <source>
        <dbReference type="SAM" id="Phobius"/>
    </source>
</evidence>
<dbReference type="InterPro" id="IPR021279">
    <property type="entry name" value="DUF2721"/>
</dbReference>
<organism evidence="2">
    <name type="scientific">Chlorobaculum parvum</name>
    <dbReference type="NCBI Taxonomy" id="274539"/>
    <lineage>
        <taxon>Bacteria</taxon>
        <taxon>Pseudomonadati</taxon>
        <taxon>Chlorobiota</taxon>
        <taxon>Chlorobiia</taxon>
        <taxon>Chlorobiales</taxon>
        <taxon>Chlorobiaceae</taxon>
        <taxon>Chlorobaculum</taxon>
    </lineage>
</organism>
<dbReference type="EMBL" id="DRSQ01000085">
    <property type="protein sequence ID" value="HHE31793.1"/>
    <property type="molecule type" value="Genomic_DNA"/>
</dbReference>
<keyword evidence="1" id="KW-0812">Transmembrane</keyword>
<feature type="transmembrane region" description="Helical" evidence="1">
    <location>
        <begin position="79"/>
        <end position="103"/>
    </location>
</feature>